<name>A0A540X382_9BACT</name>
<proteinExistence type="predicted"/>
<keyword evidence="3" id="KW-0449">Lipoprotein</keyword>
<sequence>MRAKLPLLSALVLGALSGVVVAGCQSYDFEPVEPLAIAQTTVEETISALASKPNIMMLVDISGSMTLPVDTSRPSCQVQDKDGLTVLCGNENACPTATCPTRWTELQAAVPRFLANSGPYVRFALTTYPEASTGSSIEACTGPTATSVRKDLPVADDDASLLAHANSINDLIQGIPNHGTGQPVGGTPTSGSLNFIGSMPGLQDKDRKNFVILLTDGLPNCNPENEYSGRDQPELCKCTIAGNLCGSQISTAFEKRGCLDTNASVRAVQALSDKKVTTIVIGFGAETASGDGPAVLQAMAAAGGFARTCNKNPAACGPNDTCIAATGLCGRSFYQAGNQEELAAALEEISNDVINPEPCLIPLDGPERPSDPKLIVVYIEGERTLAGDGTWSLTSDGVLFNGAACERIENSRPEAPIKVEVRAIRQR</sequence>
<dbReference type="RefSeq" id="WP_141642658.1">
    <property type="nucleotide sequence ID" value="NZ_VIFM01000038.1"/>
</dbReference>
<dbReference type="NCBIfam" id="NF033757">
    <property type="entry name" value="gliding_CglB"/>
    <property type="match status" value="1"/>
</dbReference>
<keyword evidence="1" id="KW-0732">Signal</keyword>
<comment type="caution">
    <text evidence="3">The sequence shown here is derived from an EMBL/GenBank/DDBJ whole genome shotgun (WGS) entry which is preliminary data.</text>
</comment>
<dbReference type="OrthoDB" id="5506314at2"/>
<feature type="domain" description="VWFA" evidence="2">
    <location>
        <begin position="54"/>
        <end position="353"/>
    </location>
</feature>
<dbReference type="AlphaFoldDB" id="A0A540X382"/>
<dbReference type="InterPro" id="IPR002035">
    <property type="entry name" value="VWF_A"/>
</dbReference>
<feature type="chain" id="PRO_5022116958" evidence="1">
    <location>
        <begin position="23"/>
        <end position="427"/>
    </location>
</feature>
<organism evidence="3 4">
    <name type="scientific">Myxococcus llanfairpwllgwyngyllgogerychwyrndrobwllllantysiliogogogochensis</name>
    <dbReference type="NCBI Taxonomy" id="2590453"/>
    <lineage>
        <taxon>Bacteria</taxon>
        <taxon>Pseudomonadati</taxon>
        <taxon>Myxococcota</taxon>
        <taxon>Myxococcia</taxon>
        <taxon>Myxococcales</taxon>
        <taxon>Cystobacterineae</taxon>
        <taxon>Myxococcaceae</taxon>
        <taxon>Myxococcus</taxon>
    </lineage>
</organism>
<accession>A0A540X382</accession>
<feature type="signal peptide" evidence="1">
    <location>
        <begin position="1"/>
        <end position="22"/>
    </location>
</feature>
<evidence type="ECO:0000259" key="2">
    <source>
        <dbReference type="PROSITE" id="PS50234"/>
    </source>
</evidence>
<protein>
    <submittedName>
        <fullName evidence="3">Adventurous gliding motility lipoprotein CglB</fullName>
    </submittedName>
</protein>
<dbReference type="Proteomes" id="UP000315369">
    <property type="component" value="Unassembled WGS sequence"/>
</dbReference>
<dbReference type="Gene3D" id="3.40.50.410">
    <property type="entry name" value="von Willebrand factor, type A domain"/>
    <property type="match status" value="1"/>
</dbReference>
<dbReference type="PROSITE" id="PS51257">
    <property type="entry name" value="PROKAR_LIPOPROTEIN"/>
    <property type="match status" value="1"/>
</dbReference>
<dbReference type="InterPro" id="IPR036465">
    <property type="entry name" value="vWFA_dom_sf"/>
</dbReference>
<evidence type="ECO:0000313" key="4">
    <source>
        <dbReference type="Proteomes" id="UP000315369"/>
    </source>
</evidence>
<evidence type="ECO:0000256" key="1">
    <source>
        <dbReference type="SAM" id="SignalP"/>
    </source>
</evidence>
<dbReference type="EMBL" id="VIFM01000038">
    <property type="protein sequence ID" value="TQF15673.1"/>
    <property type="molecule type" value="Genomic_DNA"/>
</dbReference>
<dbReference type="SMART" id="SM00327">
    <property type="entry name" value="VWA"/>
    <property type="match status" value="1"/>
</dbReference>
<reference evidence="3 4" key="1">
    <citation type="submission" date="2019-06" db="EMBL/GenBank/DDBJ databases">
        <authorList>
            <person name="Livingstone P."/>
            <person name="Whitworth D."/>
        </authorList>
    </citation>
    <scope>NUCLEOTIDE SEQUENCE [LARGE SCALE GENOMIC DNA]</scope>
    <source>
        <strain evidence="3 4">AM401</strain>
    </source>
</reference>
<dbReference type="PROSITE" id="PS50234">
    <property type="entry name" value="VWFA"/>
    <property type="match status" value="1"/>
</dbReference>
<dbReference type="SUPFAM" id="SSF53300">
    <property type="entry name" value="vWA-like"/>
    <property type="match status" value="1"/>
</dbReference>
<evidence type="ECO:0000313" key="3">
    <source>
        <dbReference type="EMBL" id="TQF15673.1"/>
    </source>
</evidence>
<gene>
    <name evidence="3" type="primary">cglB</name>
    <name evidence="3" type="ORF">FJV41_12365</name>
</gene>
<keyword evidence="4" id="KW-1185">Reference proteome</keyword>